<reference evidence="8 9" key="1">
    <citation type="submission" date="2017-08" db="EMBL/GenBank/DDBJ databases">
        <title>Infants hospitalized years apart are colonized by the same room-sourced microbial strains.</title>
        <authorList>
            <person name="Brooks B."/>
            <person name="Olm M.R."/>
            <person name="Firek B.A."/>
            <person name="Baker R."/>
            <person name="Thomas B.C."/>
            <person name="Morowitz M.J."/>
            <person name="Banfield J.F."/>
        </authorList>
    </citation>
    <scope>NUCLEOTIDE SEQUENCE [LARGE SCALE GENOMIC DNA]</scope>
    <source>
        <strain evidence="8">S2_005_003_R2_42</strain>
    </source>
</reference>
<dbReference type="AlphaFoldDB" id="A0A2W5KJQ6"/>
<feature type="domain" description="Phospholipase D-like" evidence="7">
    <location>
        <begin position="312"/>
        <end position="446"/>
    </location>
</feature>
<dbReference type="GO" id="GO:0004630">
    <property type="term" value="F:phospholipase D activity"/>
    <property type="evidence" value="ECO:0007669"/>
    <property type="project" value="UniProtKB-EC"/>
</dbReference>
<keyword evidence="4" id="KW-0378">Hydrolase</keyword>
<organism evidence="8 9">
    <name type="scientific">Rhodanobacter denitrificans</name>
    <dbReference type="NCBI Taxonomy" id="666685"/>
    <lineage>
        <taxon>Bacteria</taxon>
        <taxon>Pseudomonadati</taxon>
        <taxon>Pseudomonadota</taxon>
        <taxon>Gammaproteobacteria</taxon>
        <taxon>Lysobacterales</taxon>
        <taxon>Rhodanobacteraceae</taxon>
        <taxon>Rhodanobacter</taxon>
    </lineage>
</organism>
<keyword evidence="5" id="KW-0442">Lipid degradation</keyword>
<evidence type="ECO:0000256" key="3">
    <source>
        <dbReference type="ARBA" id="ARBA00012027"/>
    </source>
</evidence>
<evidence type="ECO:0000313" key="9">
    <source>
        <dbReference type="Proteomes" id="UP000249046"/>
    </source>
</evidence>
<evidence type="ECO:0000256" key="4">
    <source>
        <dbReference type="ARBA" id="ARBA00022801"/>
    </source>
</evidence>
<evidence type="ECO:0000259" key="7">
    <source>
        <dbReference type="Pfam" id="PF13091"/>
    </source>
</evidence>
<name>A0A2W5KJQ6_9GAMM</name>
<dbReference type="GO" id="GO:0016891">
    <property type="term" value="F:RNA endonuclease activity producing 5'-phosphomonoesters, hydrolytic mechanism"/>
    <property type="evidence" value="ECO:0007669"/>
    <property type="project" value="TreeGrafter"/>
</dbReference>
<keyword evidence="6" id="KW-0443">Lipid metabolism</keyword>
<evidence type="ECO:0000256" key="5">
    <source>
        <dbReference type="ARBA" id="ARBA00022963"/>
    </source>
</evidence>
<evidence type="ECO:0000313" key="8">
    <source>
        <dbReference type="EMBL" id="PZQ16279.1"/>
    </source>
</evidence>
<dbReference type="CDD" id="cd09130">
    <property type="entry name" value="PLDc_unchar2_2"/>
    <property type="match status" value="1"/>
</dbReference>
<dbReference type="GO" id="GO:0016042">
    <property type="term" value="P:lipid catabolic process"/>
    <property type="evidence" value="ECO:0007669"/>
    <property type="project" value="UniProtKB-KW"/>
</dbReference>
<dbReference type="Gene3D" id="3.30.870.10">
    <property type="entry name" value="Endonuclease Chain A"/>
    <property type="match status" value="2"/>
</dbReference>
<dbReference type="PANTHER" id="PTHR43856:SF1">
    <property type="entry name" value="MITOCHONDRIAL CARDIOLIPIN HYDROLASE"/>
    <property type="match status" value="1"/>
</dbReference>
<sequence>MSAASRRRLPLRFVFAAVLLAWAVSATYQVAKSPPPGVSTAGPLRTATDVRFLADWTYLDTLGVRRSEQAIFDEVFALIAQAERLVVLDMFLFNAYTGSAGPGLRPLSAELTEALIRRKGEVPALRAIVITDPVNTVYGGLTAPHLAALQAAGIDVVTTDLRHLRASNPLWSGLWHLCCARLGNDPDGGWLPNPFGAGRVSLRSYLALLNFRANHRKTVVADTDAGWAALVTSANPHDGSSAHGNVALRFDGAAALDLLQSERPLIEDAGLSLAPPPSSAQTTGEVPGGLRVQVLTERRIRDALLERVETAAAGDRIDVAVFYLSHRPLLRALLAAQRRGVALRVLLDPNRDAFGREKNGIPNRPAAAELHAAGIPVRWCDTHGEQCHAKLLLYVGASGDAELILGSANYTRRNLDGFNLETDVRLLGPIGEPALAAAAAYFEASWTNADGRRISLPYEAYADESVRSAWLYRFGEATGLSTF</sequence>
<evidence type="ECO:0000256" key="6">
    <source>
        <dbReference type="ARBA" id="ARBA00023098"/>
    </source>
</evidence>
<accession>A0A2W5KJQ6</accession>
<gene>
    <name evidence="8" type="ORF">DI564_06465</name>
</gene>
<comment type="catalytic activity">
    <reaction evidence="1">
        <text>a 1,2-diacyl-sn-glycero-3-phosphocholine + H2O = a 1,2-diacyl-sn-glycero-3-phosphate + choline + H(+)</text>
        <dbReference type="Rhea" id="RHEA:14445"/>
        <dbReference type="ChEBI" id="CHEBI:15354"/>
        <dbReference type="ChEBI" id="CHEBI:15377"/>
        <dbReference type="ChEBI" id="CHEBI:15378"/>
        <dbReference type="ChEBI" id="CHEBI:57643"/>
        <dbReference type="ChEBI" id="CHEBI:58608"/>
        <dbReference type="EC" id="3.1.4.4"/>
    </reaction>
</comment>
<dbReference type="InterPro" id="IPR051406">
    <property type="entry name" value="PLD_domain"/>
</dbReference>
<proteinExistence type="inferred from homology"/>
<dbReference type="Proteomes" id="UP000249046">
    <property type="component" value="Unassembled WGS sequence"/>
</dbReference>
<protein>
    <recommendedName>
        <fullName evidence="3">phospholipase D</fullName>
        <ecNumber evidence="3">3.1.4.4</ecNumber>
    </recommendedName>
</protein>
<dbReference type="Pfam" id="PF13091">
    <property type="entry name" value="PLDc_2"/>
    <property type="match status" value="1"/>
</dbReference>
<comment type="similarity">
    <text evidence="2">Belongs to the phospholipase D family.</text>
</comment>
<comment type="caution">
    <text evidence="8">The sequence shown here is derived from an EMBL/GenBank/DDBJ whole genome shotgun (WGS) entry which is preliminary data.</text>
</comment>
<dbReference type="EMBL" id="QFPO01000005">
    <property type="protein sequence ID" value="PZQ16279.1"/>
    <property type="molecule type" value="Genomic_DNA"/>
</dbReference>
<dbReference type="SUPFAM" id="SSF56024">
    <property type="entry name" value="Phospholipase D/nuclease"/>
    <property type="match status" value="2"/>
</dbReference>
<dbReference type="InterPro" id="IPR025202">
    <property type="entry name" value="PLD-like_dom"/>
</dbReference>
<evidence type="ECO:0000256" key="1">
    <source>
        <dbReference type="ARBA" id="ARBA00000798"/>
    </source>
</evidence>
<dbReference type="EC" id="3.1.4.4" evidence="3"/>
<evidence type="ECO:0000256" key="2">
    <source>
        <dbReference type="ARBA" id="ARBA00008664"/>
    </source>
</evidence>
<dbReference type="PANTHER" id="PTHR43856">
    <property type="entry name" value="CARDIOLIPIN HYDROLASE"/>
    <property type="match status" value="1"/>
</dbReference>